<dbReference type="SUPFAM" id="SSF52738">
    <property type="entry name" value="Methylesterase CheB, C-terminal domain"/>
    <property type="match status" value="1"/>
</dbReference>
<dbReference type="InterPro" id="IPR000700">
    <property type="entry name" value="PAS-assoc_C"/>
</dbReference>
<dbReference type="SMART" id="SM00138">
    <property type="entry name" value="MeTrc"/>
    <property type="match status" value="1"/>
</dbReference>
<dbReference type="GO" id="GO:0000156">
    <property type="term" value="F:phosphorelay response regulator activity"/>
    <property type="evidence" value="ECO:0007669"/>
    <property type="project" value="InterPro"/>
</dbReference>
<accession>A0A1I6IIQ4</accession>
<evidence type="ECO:0000256" key="3">
    <source>
        <dbReference type="ARBA" id="ARBA00022603"/>
    </source>
</evidence>
<dbReference type="PROSITE" id="PS50113">
    <property type="entry name" value="PAC"/>
    <property type="match status" value="1"/>
</dbReference>
<feature type="domain" description="PAC" evidence="8">
    <location>
        <begin position="821"/>
        <end position="881"/>
    </location>
</feature>
<protein>
    <recommendedName>
        <fullName evidence="2">protein-glutamate O-methyltransferase</fullName>
        <ecNumber evidence="2">2.1.1.80</ecNumber>
    </recommendedName>
</protein>
<dbReference type="Gene3D" id="1.10.155.10">
    <property type="entry name" value="Chemotaxis receptor methyltransferase CheR, N-terminal domain"/>
    <property type="match status" value="1"/>
</dbReference>
<dbReference type="SUPFAM" id="SSF53335">
    <property type="entry name" value="S-adenosyl-L-methionine-dependent methyltransferases"/>
    <property type="match status" value="1"/>
</dbReference>
<dbReference type="AlphaFoldDB" id="A0A1I6IIQ4"/>
<feature type="domain" description="CheR-type methyltransferase" evidence="10">
    <location>
        <begin position="239"/>
        <end position="491"/>
    </location>
</feature>
<evidence type="ECO:0000259" key="10">
    <source>
        <dbReference type="PROSITE" id="PS50123"/>
    </source>
</evidence>
<dbReference type="Gene3D" id="3.30.450.20">
    <property type="entry name" value="PAS domain"/>
    <property type="match status" value="2"/>
</dbReference>
<dbReference type="InterPro" id="IPR022642">
    <property type="entry name" value="CheR_C"/>
</dbReference>
<dbReference type="SUPFAM" id="SSF55785">
    <property type="entry name" value="PYP-like sensor domain (PAS domain)"/>
    <property type="match status" value="2"/>
</dbReference>
<dbReference type="GO" id="GO:0008984">
    <property type="term" value="F:protein-glutamate methylesterase activity"/>
    <property type="evidence" value="ECO:0007669"/>
    <property type="project" value="InterPro"/>
</dbReference>
<evidence type="ECO:0000256" key="6">
    <source>
        <dbReference type="PROSITE-ProRule" id="PRU00050"/>
    </source>
</evidence>
<dbReference type="Pfam" id="PF03705">
    <property type="entry name" value="CheR_N"/>
    <property type="match status" value="1"/>
</dbReference>
<organism evidence="11 12">
    <name type="scientific">Maribacter stanieri</name>
    <dbReference type="NCBI Taxonomy" id="440514"/>
    <lineage>
        <taxon>Bacteria</taxon>
        <taxon>Pseudomonadati</taxon>
        <taxon>Bacteroidota</taxon>
        <taxon>Flavobacteriia</taxon>
        <taxon>Flavobacteriales</taxon>
        <taxon>Flavobacteriaceae</taxon>
        <taxon>Maribacter</taxon>
    </lineage>
</organism>
<dbReference type="STRING" id="440514.SAMN04488010_1798"/>
<dbReference type="Gene3D" id="3.40.50.180">
    <property type="entry name" value="Methylesterase CheB, C-terminal domain"/>
    <property type="match status" value="1"/>
</dbReference>
<evidence type="ECO:0000256" key="4">
    <source>
        <dbReference type="ARBA" id="ARBA00022679"/>
    </source>
</evidence>
<evidence type="ECO:0000313" key="11">
    <source>
        <dbReference type="EMBL" id="SFR66615.1"/>
    </source>
</evidence>
<dbReference type="InterPro" id="IPR036804">
    <property type="entry name" value="CheR_N_sf"/>
</dbReference>
<sequence length="1014" mass="114869">MCFCLYLVTINKGIVKEVMAKKNAPIPKSSKTNAPLKKSTNENSENNFLIVGMGASAGGLETFNDFFEIMPENSGMAFVLVQHLDPTHKSLMVDLIEKHTQMKISEVVDHTKVIPNHIYVIPPNKDMAIFNGILHLMDPTQARGFRKPIDYFFRSLAEDQMDKAIGIVLSGTGTEGTLGLKNIKNQGGLAIVQEPKSAKYDGMPRSVIAANAHDFILPVKDIPQKLLQYAKNRKFGPNKKVSNFDSAKEHLEKVFILLRNETGCNFGDYKSSTVIRRIDKRMALNQIDKLENYVKYLQKERDEVLKLFNELLIGVTSFFRDQEAFEALRKAIITEILDKKKDGETIRIWVAGCSTGEEAYSLAILFDEEIRKGTKKLKVQIFASDLDVNAIGLARQGVYPETIAVDVGAERLSRYFQGEKSTYRIKKEIRDQIIFAEHNLIKDPPFSKQDLVSCRNLLIYLNLEAQKRVYTIFHYALNTGALLFLGNSESLGEFANLYSVIDRKNKIFKHKDVITKKIPDITQLFHEPIQINTENSIPIKIQPRENLSGITERLLLATYAPACTIINNEGDAVYFSGNTGKYLQPSPGEAKLNIVEMAREGLKTDLRALIVKARKSKKTEVRKGVNVKTNGKFETIILKIKPFESPKNYEGYYMITFEEMAQIEATTIEVKPVQTHEVSEMFALEQELTATKEYLRSTIEELEVSNEELKSSNEELQSSNEELQSTNEELETSKEELQSVNEEIVTMNTELSSKIDELAQAYDDMNNLLASTEIGTIFLDAQLKIKRFTPPMTKIINLIQTDIGRPINHLSSNLIYDGLSNDVEKVLNKLTPITTSVKSGDGIWYKMQILPYRTSENMIEGVVITFVDITHEKQLTNELKTAKENYEHLLEMSRTIVYTQDKNLVYTTIGNIQPNFQFVKMIGKKDSDFYSKEDTARLEELKLEVIKNKKAIRKNVSLNIGNTAYLYDVMIRPILKNNTVEGIACTLIDITELHEAEKNIAKLKKNSNNGPKSS</sequence>
<evidence type="ECO:0000256" key="2">
    <source>
        <dbReference type="ARBA" id="ARBA00012534"/>
    </source>
</evidence>
<dbReference type="GO" id="GO:0032259">
    <property type="term" value="P:methylation"/>
    <property type="evidence" value="ECO:0007669"/>
    <property type="project" value="UniProtKB-KW"/>
</dbReference>
<evidence type="ECO:0000256" key="5">
    <source>
        <dbReference type="ARBA" id="ARBA00022691"/>
    </source>
</evidence>
<keyword evidence="12" id="KW-1185">Reference proteome</keyword>
<dbReference type="PANTHER" id="PTHR24422">
    <property type="entry name" value="CHEMOTAXIS PROTEIN METHYLTRANSFERASE"/>
    <property type="match status" value="1"/>
</dbReference>
<comment type="caution">
    <text evidence="6">Lacks conserved residue(s) required for the propagation of feature annotation.</text>
</comment>
<dbReference type="PROSITE" id="PS50123">
    <property type="entry name" value="CHER"/>
    <property type="match status" value="1"/>
</dbReference>
<keyword evidence="3" id="KW-0489">Methyltransferase</keyword>
<feature type="domain" description="CheB-type methylesterase" evidence="9">
    <location>
        <begin position="50"/>
        <end position="233"/>
    </location>
</feature>
<dbReference type="CDD" id="cd16434">
    <property type="entry name" value="CheB-CheR_fusion"/>
    <property type="match status" value="1"/>
</dbReference>
<dbReference type="InterPro" id="IPR035909">
    <property type="entry name" value="CheB_C"/>
</dbReference>
<dbReference type="PRINTS" id="PR00996">
    <property type="entry name" value="CHERMTFRASE"/>
</dbReference>
<evidence type="ECO:0000256" key="1">
    <source>
        <dbReference type="ARBA" id="ARBA00001541"/>
    </source>
</evidence>
<dbReference type="InterPro" id="IPR029063">
    <property type="entry name" value="SAM-dependent_MTases_sf"/>
</dbReference>
<dbReference type="GO" id="GO:0006935">
    <property type="term" value="P:chemotaxis"/>
    <property type="evidence" value="ECO:0007669"/>
    <property type="project" value="InterPro"/>
</dbReference>
<evidence type="ECO:0000259" key="8">
    <source>
        <dbReference type="PROSITE" id="PS50113"/>
    </source>
</evidence>
<dbReference type="Proteomes" id="UP000199462">
    <property type="component" value="Unassembled WGS sequence"/>
</dbReference>
<dbReference type="EMBL" id="FOYX01000001">
    <property type="protein sequence ID" value="SFR66615.1"/>
    <property type="molecule type" value="Genomic_DNA"/>
</dbReference>
<comment type="catalytic activity">
    <reaction evidence="1">
        <text>L-glutamyl-[protein] + S-adenosyl-L-methionine = [protein]-L-glutamate 5-O-methyl ester + S-adenosyl-L-homocysteine</text>
        <dbReference type="Rhea" id="RHEA:24452"/>
        <dbReference type="Rhea" id="RHEA-COMP:10208"/>
        <dbReference type="Rhea" id="RHEA-COMP:10311"/>
        <dbReference type="ChEBI" id="CHEBI:29973"/>
        <dbReference type="ChEBI" id="CHEBI:57856"/>
        <dbReference type="ChEBI" id="CHEBI:59789"/>
        <dbReference type="ChEBI" id="CHEBI:82795"/>
        <dbReference type="EC" id="2.1.1.80"/>
    </reaction>
</comment>
<dbReference type="Pfam" id="PF01339">
    <property type="entry name" value="CheB_methylest"/>
    <property type="match status" value="1"/>
</dbReference>
<gene>
    <name evidence="11" type="ORF">SAMN04488010_1798</name>
</gene>
<dbReference type="InterPro" id="IPR050903">
    <property type="entry name" value="Bact_Chemotaxis_MeTrfase"/>
</dbReference>
<evidence type="ECO:0000256" key="7">
    <source>
        <dbReference type="SAM" id="MobiDB-lite"/>
    </source>
</evidence>
<proteinExistence type="predicted"/>
<evidence type="ECO:0000259" key="9">
    <source>
        <dbReference type="PROSITE" id="PS50122"/>
    </source>
</evidence>
<dbReference type="EC" id="2.1.1.80" evidence="2"/>
<dbReference type="PROSITE" id="PS50122">
    <property type="entry name" value="CHEB"/>
    <property type="match status" value="1"/>
</dbReference>
<dbReference type="Pfam" id="PF01739">
    <property type="entry name" value="CheR"/>
    <property type="match status" value="1"/>
</dbReference>
<dbReference type="GO" id="GO:0005737">
    <property type="term" value="C:cytoplasm"/>
    <property type="evidence" value="ECO:0007669"/>
    <property type="project" value="InterPro"/>
</dbReference>
<dbReference type="PANTHER" id="PTHR24422:SF27">
    <property type="entry name" value="PROTEIN-GLUTAMATE O-METHYLTRANSFERASE"/>
    <property type="match status" value="1"/>
</dbReference>
<keyword evidence="5" id="KW-0949">S-adenosyl-L-methionine</keyword>
<dbReference type="SUPFAM" id="SSF47757">
    <property type="entry name" value="Chemotaxis receptor methyltransferase CheR, N-terminal domain"/>
    <property type="match status" value="1"/>
</dbReference>
<evidence type="ECO:0000313" key="12">
    <source>
        <dbReference type="Proteomes" id="UP000199462"/>
    </source>
</evidence>
<dbReference type="RefSeq" id="WP_091902702.1">
    <property type="nucleotide sequence ID" value="NZ_CANMGB010000001.1"/>
</dbReference>
<feature type="compositionally biased region" description="Low complexity" evidence="7">
    <location>
        <begin position="714"/>
        <end position="725"/>
    </location>
</feature>
<dbReference type="GO" id="GO:0008983">
    <property type="term" value="F:protein-glutamate O-methyltransferase activity"/>
    <property type="evidence" value="ECO:0007669"/>
    <property type="project" value="UniProtKB-EC"/>
</dbReference>
<dbReference type="Gene3D" id="3.40.50.150">
    <property type="entry name" value="Vaccinia Virus protein VP39"/>
    <property type="match status" value="1"/>
</dbReference>
<reference evidence="12" key="1">
    <citation type="submission" date="2016-10" db="EMBL/GenBank/DDBJ databases">
        <authorList>
            <person name="Varghese N."/>
            <person name="Submissions S."/>
        </authorList>
    </citation>
    <scope>NUCLEOTIDE SEQUENCE [LARGE SCALE GENOMIC DNA]</scope>
    <source>
        <strain evidence="12">DSM 19891</strain>
    </source>
</reference>
<name>A0A1I6IIQ4_9FLAO</name>
<dbReference type="InterPro" id="IPR035965">
    <property type="entry name" value="PAS-like_dom_sf"/>
</dbReference>
<dbReference type="InterPro" id="IPR022641">
    <property type="entry name" value="CheR_N"/>
</dbReference>
<dbReference type="InterPro" id="IPR000673">
    <property type="entry name" value="Sig_transdc_resp-reg_Me-estase"/>
</dbReference>
<keyword evidence="4" id="KW-0808">Transferase</keyword>
<dbReference type="Pfam" id="PF13596">
    <property type="entry name" value="PAS_10"/>
    <property type="match status" value="1"/>
</dbReference>
<dbReference type="InterPro" id="IPR000780">
    <property type="entry name" value="CheR_MeTrfase"/>
</dbReference>
<feature type="region of interest" description="Disordered" evidence="7">
    <location>
        <begin position="708"/>
        <end position="735"/>
    </location>
</feature>